<feature type="transmembrane region" description="Helical" evidence="8">
    <location>
        <begin position="20"/>
        <end position="39"/>
    </location>
</feature>
<feature type="domain" description="PPIase FKBP-type" evidence="9">
    <location>
        <begin position="59"/>
        <end position="147"/>
    </location>
</feature>
<evidence type="ECO:0000313" key="11">
    <source>
        <dbReference type="Proteomes" id="UP000431922"/>
    </source>
</evidence>
<evidence type="ECO:0000256" key="4">
    <source>
        <dbReference type="ARBA" id="ARBA00023235"/>
    </source>
</evidence>
<proteinExistence type="inferred from homology"/>
<evidence type="ECO:0000256" key="3">
    <source>
        <dbReference type="ARBA" id="ARBA00023110"/>
    </source>
</evidence>
<feature type="compositionally biased region" description="Pro residues" evidence="7">
    <location>
        <begin position="175"/>
        <end position="185"/>
    </location>
</feature>
<dbReference type="Gene3D" id="3.10.50.40">
    <property type="match status" value="1"/>
</dbReference>
<dbReference type="EMBL" id="WTYL01000003">
    <property type="protein sequence ID" value="MXP45121.1"/>
    <property type="molecule type" value="Genomic_DNA"/>
</dbReference>
<keyword evidence="11" id="KW-1185">Reference proteome</keyword>
<protein>
    <recommendedName>
        <fullName evidence="6">Peptidyl-prolyl cis-trans isomerase</fullName>
        <ecNumber evidence="6">5.2.1.8</ecNumber>
    </recommendedName>
</protein>
<keyword evidence="8" id="KW-0812">Transmembrane</keyword>
<organism evidence="10 11">
    <name type="scientific">Allopontixanthobacter sediminis</name>
    <dbReference type="NCBI Taxonomy" id="1689985"/>
    <lineage>
        <taxon>Bacteria</taxon>
        <taxon>Pseudomonadati</taxon>
        <taxon>Pseudomonadota</taxon>
        <taxon>Alphaproteobacteria</taxon>
        <taxon>Sphingomonadales</taxon>
        <taxon>Erythrobacteraceae</taxon>
        <taxon>Allopontixanthobacter</taxon>
    </lineage>
</organism>
<keyword evidence="4 5" id="KW-0413">Isomerase</keyword>
<dbReference type="GO" id="GO:0003755">
    <property type="term" value="F:peptidyl-prolyl cis-trans isomerase activity"/>
    <property type="evidence" value="ECO:0007669"/>
    <property type="project" value="UniProtKB-UniRule"/>
</dbReference>
<dbReference type="Pfam" id="PF00254">
    <property type="entry name" value="FKBP_C"/>
    <property type="match status" value="1"/>
</dbReference>
<feature type="region of interest" description="Disordered" evidence="7">
    <location>
        <begin position="160"/>
        <end position="185"/>
    </location>
</feature>
<keyword evidence="8" id="KW-0472">Membrane</keyword>
<evidence type="ECO:0000259" key="9">
    <source>
        <dbReference type="PROSITE" id="PS50059"/>
    </source>
</evidence>
<evidence type="ECO:0000256" key="2">
    <source>
        <dbReference type="ARBA" id="ARBA00006577"/>
    </source>
</evidence>
<dbReference type="Proteomes" id="UP000431922">
    <property type="component" value="Unassembled WGS sequence"/>
</dbReference>
<dbReference type="SUPFAM" id="SSF54534">
    <property type="entry name" value="FKBP-like"/>
    <property type="match status" value="1"/>
</dbReference>
<name>A0A845B1I5_9SPHN</name>
<evidence type="ECO:0000256" key="5">
    <source>
        <dbReference type="PROSITE-ProRule" id="PRU00277"/>
    </source>
</evidence>
<dbReference type="PANTHER" id="PTHR43811">
    <property type="entry name" value="FKBP-TYPE PEPTIDYL-PROLYL CIS-TRANS ISOMERASE FKPA"/>
    <property type="match status" value="1"/>
</dbReference>
<evidence type="ECO:0000256" key="1">
    <source>
        <dbReference type="ARBA" id="ARBA00000971"/>
    </source>
</evidence>
<gene>
    <name evidence="10" type="ORF">GRI65_11755</name>
</gene>
<dbReference type="EC" id="5.2.1.8" evidence="6"/>
<evidence type="ECO:0000256" key="8">
    <source>
        <dbReference type="SAM" id="Phobius"/>
    </source>
</evidence>
<comment type="caution">
    <text evidence="10">The sequence shown here is derived from an EMBL/GenBank/DDBJ whole genome shotgun (WGS) entry which is preliminary data.</text>
</comment>
<keyword evidence="3 5" id="KW-0697">Rotamase</keyword>
<accession>A0A845B1I5</accession>
<evidence type="ECO:0000256" key="7">
    <source>
        <dbReference type="SAM" id="MobiDB-lite"/>
    </source>
</evidence>
<evidence type="ECO:0000313" key="10">
    <source>
        <dbReference type="EMBL" id="MXP45121.1"/>
    </source>
</evidence>
<comment type="similarity">
    <text evidence="2 6">Belongs to the FKBP-type PPIase family.</text>
</comment>
<comment type="catalytic activity">
    <reaction evidence="1 5 6">
        <text>[protein]-peptidylproline (omega=180) = [protein]-peptidylproline (omega=0)</text>
        <dbReference type="Rhea" id="RHEA:16237"/>
        <dbReference type="Rhea" id="RHEA-COMP:10747"/>
        <dbReference type="Rhea" id="RHEA-COMP:10748"/>
        <dbReference type="ChEBI" id="CHEBI:83833"/>
        <dbReference type="ChEBI" id="CHEBI:83834"/>
        <dbReference type="EC" id="5.2.1.8"/>
    </reaction>
</comment>
<sequence length="185" mass="19481">MTEITRVPLHPIARGSLTKLWLGVVAVILIGAGIAYAAMPAGVSVETVTAGAGPNPSATDVVLVNYTGKLADGTVFDEGQQTPLPLEGMIPGFREGAMKMQKGGTYLMTIPSEKGYGAESKANPQTGEEVIPANSDLVFDVELIDFMSLADFQARMAEMQQMQQMMQQQQQGAPGAPPPPAPPQP</sequence>
<keyword evidence="8" id="KW-1133">Transmembrane helix</keyword>
<reference evidence="10 11" key="1">
    <citation type="submission" date="2019-12" db="EMBL/GenBank/DDBJ databases">
        <title>Genomic-based taxomic classification of the family Erythrobacteraceae.</title>
        <authorList>
            <person name="Xu L."/>
        </authorList>
    </citation>
    <scope>NUCLEOTIDE SEQUENCE [LARGE SCALE GENOMIC DNA]</scope>
    <source>
        <strain evidence="10 11">KCTC 42453</strain>
    </source>
</reference>
<dbReference type="PROSITE" id="PS50059">
    <property type="entry name" value="FKBP_PPIASE"/>
    <property type="match status" value="1"/>
</dbReference>
<dbReference type="OrthoDB" id="9812109at2"/>
<dbReference type="InterPro" id="IPR001179">
    <property type="entry name" value="PPIase_FKBP_dom"/>
</dbReference>
<dbReference type="PANTHER" id="PTHR43811:SF19">
    <property type="entry name" value="39 KDA FK506-BINDING NUCLEAR PROTEIN"/>
    <property type="match status" value="1"/>
</dbReference>
<feature type="compositionally biased region" description="Low complexity" evidence="7">
    <location>
        <begin position="160"/>
        <end position="174"/>
    </location>
</feature>
<evidence type="ECO:0000256" key="6">
    <source>
        <dbReference type="RuleBase" id="RU003915"/>
    </source>
</evidence>
<dbReference type="AlphaFoldDB" id="A0A845B1I5"/>
<dbReference type="InterPro" id="IPR046357">
    <property type="entry name" value="PPIase_dom_sf"/>
</dbReference>
<dbReference type="RefSeq" id="WP_160756752.1">
    <property type="nucleotide sequence ID" value="NZ_WTYL01000003.1"/>
</dbReference>